<evidence type="ECO:0000256" key="2">
    <source>
        <dbReference type="ARBA" id="ARBA00022946"/>
    </source>
</evidence>
<reference evidence="10" key="5">
    <citation type="submission" date="2015-06" db="UniProtKB">
        <authorList>
            <consortium name="EnsemblFungi"/>
        </authorList>
    </citation>
    <scope>IDENTIFICATION</scope>
    <source>
        <strain evidence="10">ATCC 64411</strain>
    </source>
</reference>
<dbReference type="PANTHER" id="PTHR28595">
    <property type="entry name" value="39S RIBOSOMAL PROTEIN L54, MITOCHONDRIAL"/>
    <property type="match status" value="1"/>
</dbReference>
<dbReference type="OrthoDB" id="10252718at2759"/>
<evidence type="ECO:0000256" key="6">
    <source>
        <dbReference type="ARBA" id="ARBA00033752"/>
    </source>
</evidence>
<dbReference type="GO" id="GO:0005762">
    <property type="term" value="C:mitochondrial large ribosomal subunit"/>
    <property type="evidence" value="ECO:0007669"/>
    <property type="project" value="TreeGrafter"/>
</dbReference>
<reference evidence="10" key="4">
    <citation type="journal article" date="2015" name="G3 (Bethesda)">
        <title>Genome sequences of three phytopathogenic species of the Magnaporthaceae family of fungi.</title>
        <authorList>
            <person name="Okagaki L.H."/>
            <person name="Nunes C.C."/>
            <person name="Sailsbery J."/>
            <person name="Clay B."/>
            <person name="Brown D."/>
            <person name="John T."/>
            <person name="Oh Y."/>
            <person name="Young N."/>
            <person name="Fitzgerald M."/>
            <person name="Haas B.J."/>
            <person name="Zeng Q."/>
            <person name="Young S."/>
            <person name="Adiconis X."/>
            <person name="Fan L."/>
            <person name="Levin J.Z."/>
            <person name="Mitchell T.K."/>
            <person name="Okubara P.A."/>
            <person name="Farman M.L."/>
            <person name="Kohn L.M."/>
            <person name="Birren B."/>
            <person name="Ma L.-J."/>
            <person name="Dean R.A."/>
        </authorList>
    </citation>
    <scope>NUCLEOTIDE SEQUENCE</scope>
    <source>
        <strain evidence="10">ATCC 64411 / 73-15</strain>
    </source>
</reference>
<comment type="subcellular location">
    <subcellularLocation>
        <location evidence="1">Mitochondrion</location>
    </subcellularLocation>
</comment>
<keyword evidence="5" id="KW-0687">Ribonucleoprotein</keyword>
<sequence length="208" mass="22443">MICRSCLRQAWRRLPQRSALPLSRPFTSTVRARNAAAPDAPPLAAAGTTPEAGNDADADTAAADAPLSSCPKGTVLTGLNFYKNKTDPVAMADKDYPAWLWTCLEVKQKASGDGDDGAGGDEFSKSKKQRRAAAKRQRLLEAKILASGDLSALAPKIPLQQQSINLPGGEDGTTESAVFAAEKREELRQAMRRERKAKIKESNYLKSM</sequence>
<protein>
    <recommendedName>
        <fullName evidence="7">Large ribosomal subunit protein mL54</fullName>
    </recommendedName>
</protein>
<evidence type="ECO:0000256" key="3">
    <source>
        <dbReference type="ARBA" id="ARBA00022980"/>
    </source>
</evidence>
<dbReference type="InterPro" id="IPR013870">
    <property type="entry name" value="Ribosomal_mL54"/>
</dbReference>
<organism evidence="10 11">
    <name type="scientific">Magnaporthiopsis poae (strain ATCC 64411 / 73-15)</name>
    <name type="common">Kentucky bluegrass fungus</name>
    <name type="synonym">Magnaporthe poae</name>
    <dbReference type="NCBI Taxonomy" id="644358"/>
    <lineage>
        <taxon>Eukaryota</taxon>
        <taxon>Fungi</taxon>
        <taxon>Dikarya</taxon>
        <taxon>Ascomycota</taxon>
        <taxon>Pezizomycotina</taxon>
        <taxon>Sordariomycetes</taxon>
        <taxon>Sordariomycetidae</taxon>
        <taxon>Magnaporthales</taxon>
        <taxon>Magnaporthaceae</taxon>
        <taxon>Magnaporthiopsis</taxon>
    </lineage>
</organism>
<keyword evidence="2" id="KW-0809">Transit peptide</keyword>
<evidence type="ECO:0000256" key="4">
    <source>
        <dbReference type="ARBA" id="ARBA00023128"/>
    </source>
</evidence>
<evidence type="ECO:0000313" key="11">
    <source>
        <dbReference type="Proteomes" id="UP000011715"/>
    </source>
</evidence>
<proteinExistence type="inferred from homology"/>
<dbReference type="eggNOG" id="ENOG502SBZ8">
    <property type="taxonomic scope" value="Eukaryota"/>
</dbReference>
<evidence type="ECO:0000256" key="7">
    <source>
        <dbReference type="ARBA" id="ARBA00035179"/>
    </source>
</evidence>
<dbReference type="AlphaFoldDB" id="A0A0C4DTD2"/>
<feature type="region of interest" description="Disordered" evidence="8">
    <location>
        <begin position="31"/>
        <end position="64"/>
    </location>
</feature>
<keyword evidence="3" id="KW-0689">Ribosomal protein</keyword>
<dbReference type="PANTHER" id="PTHR28595:SF1">
    <property type="entry name" value="LARGE RIBOSOMAL SUBUNIT PROTEIN ML54"/>
    <property type="match status" value="1"/>
</dbReference>
<accession>A0A0C4DTD2</accession>
<comment type="similarity">
    <text evidence="6">Belongs to the mitochondrion-specific ribosomal protein mL54 family.</text>
</comment>
<reference evidence="9" key="3">
    <citation type="submission" date="2011-03" db="EMBL/GenBank/DDBJ databases">
        <title>Annotation of Magnaporthe poae ATCC 64411.</title>
        <authorList>
            <person name="Ma L.-J."/>
            <person name="Dead R."/>
            <person name="Young S.K."/>
            <person name="Zeng Q."/>
            <person name="Gargeya S."/>
            <person name="Fitzgerald M."/>
            <person name="Haas B."/>
            <person name="Abouelleil A."/>
            <person name="Alvarado L."/>
            <person name="Arachchi H.M."/>
            <person name="Berlin A."/>
            <person name="Brown A."/>
            <person name="Chapman S.B."/>
            <person name="Chen Z."/>
            <person name="Dunbar C."/>
            <person name="Freedman E."/>
            <person name="Gearin G."/>
            <person name="Gellesch M."/>
            <person name="Goldberg J."/>
            <person name="Griggs A."/>
            <person name="Gujja S."/>
            <person name="Heiman D."/>
            <person name="Howarth C."/>
            <person name="Larson L."/>
            <person name="Lui A."/>
            <person name="MacDonald P.J.P."/>
            <person name="Mehta T."/>
            <person name="Montmayeur A."/>
            <person name="Murphy C."/>
            <person name="Neiman D."/>
            <person name="Pearson M."/>
            <person name="Priest M."/>
            <person name="Roberts A."/>
            <person name="Saif S."/>
            <person name="Shea T."/>
            <person name="Shenoy N."/>
            <person name="Sisk P."/>
            <person name="Stolte C."/>
            <person name="Sykes S."/>
            <person name="Yandava C."/>
            <person name="Wortman J."/>
            <person name="Nusbaum C."/>
            <person name="Birren B."/>
        </authorList>
    </citation>
    <scope>NUCLEOTIDE SEQUENCE</scope>
    <source>
        <strain evidence="9">ATCC 64411</strain>
    </source>
</reference>
<evidence type="ECO:0000256" key="5">
    <source>
        <dbReference type="ARBA" id="ARBA00023274"/>
    </source>
</evidence>
<evidence type="ECO:0000313" key="9">
    <source>
        <dbReference type="EMBL" id="KLU84151.1"/>
    </source>
</evidence>
<evidence type="ECO:0000256" key="8">
    <source>
        <dbReference type="SAM" id="MobiDB-lite"/>
    </source>
</evidence>
<gene>
    <name evidence="9" type="ORF">MAPG_03196</name>
</gene>
<dbReference type="EMBL" id="GL876967">
    <property type="protein sequence ID" value="KLU84151.1"/>
    <property type="molecule type" value="Genomic_DNA"/>
</dbReference>
<dbReference type="GO" id="GO:0003735">
    <property type="term" value="F:structural constituent of ribosome"/>
    <property type="evidence" value="ECO:0007669"/>
    <property type="project" value="TreeGrafter"/>
</dbReference>
<dbReference type="EMBL" id="ADBL01000777">
    <property type="status" value="NOT_ANNOTATED_CDS"/>
    <property type="molecule type" value="Genomic_DNA"/>
</dbReference>
<dbReference type="STRING" id="644358.A0A0C4DTD2"/>
<reference evidence="9" key="1">
    <citation type="submission" date="2010-05" db="EMBL/GenBank/DDBJ databases">
        <title>The Genome Sequence of Magnaporthe poae strain ATCC 64411.</title>
        <authorList>
            <consortium name="The Broad Institute Genome Sequencing Platform"/>
            <consortium name="Broad Institute Genome Sequencing Center for Infectious Disease"/>
            <person name="Ma L.-J."/>
            <person name="Dead R."/>
            <person name="Young S."/>
            <person name="Zeng Q."/>
            <person name="Koehrsen M."/>
            <person name="Alvarado L."/>
            <person name="Berlin A."/>
            <person name="Chapman S.B."/>
            <person name="Chen Z."/>
            <person name="Freedman E."/>
            <person name="Gellesch M."/>
            <person name="Goldberg J."/>
            <person name="Griggs A."/>
            <person name="Gujja S."/>
            <person name="Heilman E.R."/>
            <person name="Heiman D."/>
            <person name="Hepburn T."/>
            <person name="Howarth C."/>
            <person name="Jen D."/>
            <person name="Larson L."/>
            <person name="Mehta T."/>
            <person name="Neiman D."/>
            <person name="Pearson M."/>
            <person name="Roberts A."/>
            <person name="Saif S."/>
            <person name="Shea T."/>
            <person name="Shenoy N."/>
            <person name="Sisk P."/>
            <person name="Stolte C."/>
            <person name="Sykes S."/>
            <person name="Walk T."/>
            <person name="White J."/>
            <person name="Yandava C."/>
            <person name="Haas B."/>
            <person name="Nusbaum C."/>
            <person name="Birren B."/>
        </authorList>
    </citation>
    <scope>NUCLEOTIDE SEQUENCE</scope>
    <source>
        <strain evidence="9">ATCC 64411</strain>
    </source>
</reference>
<name>A0A0C4DTD2_MAGP6</name>
<feature type="compositionally biased region" description="Low complexity" evidence="8">
    <location>
        <begin position="32"/>
        <end position="52"/>
    </location>
</feature>
<dbReference type="VEuPathDB" id="FungiDB:MAPG_03196"/>
<reference evidence="11" key="2">
    <citation type="submission" date="2010-05" db="EMBL/GenBank/DDBJ databases">
        <title>The genome sequence of Magnaporthe poae strain ATCC 64411.</title>
        <authorList>
            <person name="Ma L.-J."/>
            <person name="Dead R."/>
            <person name="Young S."/>
            <person name="Zeng Q."/>
            <person name="Koehrsen M."/>
            <person name="Alvarado L."/>
            <person name="Berlin A."/>
            <person name="Chapman S.B."/>
            <person name="Chen Z."/>
            <person name="Freedman E."/>
            <person name="Gellesch M."/>
            <person name="Goldberg J."/>
            <person name="Griggs A."/>
            <person name="Gujja S."/>
            <person name="Heilman E.R."/>
            <person name="Heiman D."/>
            <person name="Hepburn T."/>
            <person name="Howarth C."/>
            <person name="Jen D."/>
            <person name="Larson L."/>
            <person name="Mehta T."/>
            <person name="Neiman D."/>
            <person name="Pearson M."/>
            <person name="Roberts A."/>
            <person name="Saif S."/>
            <person name="Shea T."/>
            <person name="Shenoy N."/>
            <person name="Sisk P."/>
            <person name="Stolte C."/>
            <person name="Sykes S."/>
            <person name="Walk T."/>
            <person name="White J."/>
            <person name="Yandava C."/>
            <person name="Haas B."/>
            <person name="Nusbaum C."/>
            <person name="Birren B."/>
        </authorList>
    </citation>
    <scope>NUCLEOTIDE SEQUENCE [LARGE SCALE GENOMIC DNA]</scope>
    <source>
        <strain evidence="11">ATCC 64411 / 73-15</strain>
    </source>
</reference>
<dbReference type="Pfam" id="PF08561">
    <property type="entry name" value="Ribosomal_L37"/>
    <property type="match status" value="1"/>
</dbReference>
<evidence type="ECO:0000256" key="1">
    <source>
        <dbReference type="ARBA" id="ARBA00004173"/>
    </source>
</evidence>
<dbReference type="EnsemblFungi" id="MAPG_03196T0">
    <property type="protein sequence ID" value="MAPG_03196T0"/>
    <property type="gene ID" value="MAPG_03196"/>
</dbReference>
<dbReference type="OMA" id="YPEWLWR"/>
<evidence type="ECO:0000313" key="10">
    <source>
        <dbReference type="EnsemblFungi" id="MAPG_03196T0"/>
    </source>
</evidence>
<feature type="region of interest" description="Disordered" evidence="8">
    <location>
        <begin position="110"/>
        <end position="130"/>
    </location>
</feature>
<dbReference type="Proteomes" id="UP000011715">
    <property type="component" value="Unassembled WGS sequence"/>
</dbReference>
<keyword evidence="11" id="KW-1185">Reference proteome</keyword>
<keyword evidence="4" id="KW-0496">Mitochondrion</keyword>